<accession>G3B8W9</accession>
<feature type="transmembrane region" description="Helical" evidence="8">
    <location>
        <begin position="121"/>
        <end position="140"/>
    </location>
</feature>
<feature type="transmembrane region" description="Helical" evidence="8">
    <location>
        <begin position="146"/>
        <end position="168"/>
    </location>
</feature>
<feature type="transmembrane region" description="Helical" evidence="8">
    <location>
        <begin position="409"/>
        <end position="430"/>
    </location>
</feature>
<dbReference type="GO" id="GO:0016020">
    <property type="term" value="C:membrane"/>
    <property type="evidence" value="ECO:0007669"/>
    <property type="project" value="UniProtKB-SubCell"/>
</dbReference>
<dbReference type="InterPro" id="IPR005828">
    <property type="entry name" value="MFS_sugar_transport-like"/>
</dbReference>
<dbReference type="InterPro" id="IPR005829">
    <property type="entry name" value="Sugar_transporter_CS"/>
</dbReference>
<evidence type="ECO:0000256" key="6">
    <source>
        <dbReference type="ARBA" id="ARBA00023136"/>
    </source>
</evidence>
<keyword evidence="4 8" id="KW-0812">Transmembrane</keyword>
<feature type="transmembrane region" description="Helical" evidence="8">
    <location>
        <begin position="90"/>
        <end position="114"/>
    </location>
</feature>
<feature type="domain" description="Major facilitator superfamily (MFS) profile" evidence="9">
    <location>
        <begin position="53"/>
        <end position="494"/>
    </location>
</feature>
<proteinExistence type="inferred from homology"/>
<evidence type="ECO:0000313" key="11">
    <source>
        <dbReference type="Proteomes" id="UP000000707"/>
    </source>
</evidence>
<feature type="transmembrane region" description="Helical" evidence="8">
    <location>
        <begin position="346"/>
        <end position="364"/>
    </location>
</feature>
<feature type="transmembrane region" description="Helical" evidence="8">
    <location>
        <begin position="471"/>
        <end position="490"/>
    </location>
</feature>
<sequence length="544" mass="60997">MANVEKQTEKEVNPSELEAYTNLEDRVLILNDVVPKFDKPWYKHWWLIKLDIFLFGSILAQITSGFDGSSMNGLQSLPSWQSYFDHPKGAILGTMSNGPSIGTLICIPLSFWIIDYLGRKRVVLLGCCIIVIGAVIQGAAQNFGMFTGARILLGIGSCLSSAAAGPLLSETAYPTQRPAITALLLASWPFGSFVAAMVTWGPYRSSLKYNNWSWRIPSILQCFFPLLQILIVSFGPESPRWLISKGREHEARNFFVKYHAGGDENSKLVAFEMAEIKAILAQEQNQISSKFTEWFRSKQRLRRLFIVAAVPAMVQLCGNALISYYLSIVLTNIGITDSNDQLKINIGMTVYGLFWSVGVGINVDRFKRRKMFMTGFALMCVTYVIWTILSSLNQQQNFENKSLSSGVVAMIYLFSGFYHIASPVAMTYVMEVCPFHLRAQGSTIYQLSGNVIGFFNNYVNPIAMNAITWKYYIVWCIWLVVQICIVYFIFPETKGLGLEEIAQVFGEDVTEGLVAADQAIRGKENDLDSEPSKAEVEEVEYTSK</sequence>
<dbReference type="PANTHER" id="PTHR48022">
    <property type="entry name" value="PLASTIDIC GLUCOSE TRANSPORTER 4"/>
    <property type="match status" value="1"/>
</dbReference>
<dbReference type="PROSITE" id="PS50850">
    <property type="entry name" value="MFS"/>
    <property type="match status" value="1"/>
</dbReference>
<organism evidence="11">
    <name type="scientific">Candida tenuis (strain ATCC 10573 / BCRC 21748 / CBS 615 / JCM 9827 / NBRC 10315 / NRRL Y-1498 / VKM Y-70)</name>
    <name type="common">Yeast</name>
    <name type="synonym">Yamadazyma tenuis</name>
    <dbReference type="NCBI Taxonomy" id="590646"/>
    <lineage>
        <taxon>Eukaryota</taxon>
        <taxon>Fungi</taxon>
        <taxon>Dikarya</taxon>
        <taxon>Ascomycota</taxon>
        <taxon>Saccharomycotina</taxon>
        <taxon>Pichiomycetes</taxon>
        <taxon>Debaryomycetaceae</taxon>
        <taxon>Yamadazyma</taxon>
    </lineage>
</organism>
<evidence type="ECO:0000256" key="4">
    <source>
        <dbReference type="ARBA" id="ARBA00022692"/>
    </source>
</evidence>
<evidence type="ECO:0000259" key="9">
    <source>
        <dbReference type="PROSITE" id="PS50850"/>
    </source>
</evidence>
<evidence type="ECO:0000256" key="3">
    <source>
        <dbReference type="ARBA" id="ARBA00022448"/>
    </source>
</evidence>
<dbReference type="SUPFAM" id="SSF103473">
    <property type="entry name" value="MFS general substrate transporter"/>
    <property type="match status" value="1"/>
</dbReference>
<evidence type="ECO:0000256" key="1">
    <source>
        <dbReference type="ARBA" id="ARBA00004141"/>
    </source>
</evidence>
<dbReference type="PROSITE" id="PS00216">
    <property type="entry name" value="SUGAR_TRANSPORT_1"/>
    <property type="match status" value="1"/>
</dbReference>
<dbReference type="InterPro" id="IPR050360">
    <property type="entry name" value="MFS_Sugar_Transporters"/>
</dbReference>
<evidence type="ECO:0000256" key="2">
    <source>
        <dbReference type="ARBA" id="ARBA00010992"/>
    </source>
</evidence>
<dbReference type="KEGG" id="cten:18246131"/>
<comment type="subcellular location">
    <subcellularLocation>
        <location evidence="1">Membrane</location>
        <topology evidence="1">Multi-pass membrane protein</topology>
    </subcellularLocation>
</comment>
<dbReference type="PANTHER" id="PTHR48022:SF24">
    <property type="entry name" value="HEXOSE TRANSPORTER PROTEIN (AFU_ORTHOLOGUE AFUA_8G04480)"/>
    <property type="match status" value="1"/>
</dbReference>
<keyword evidence="11" id="KW-1185">Reference proteome</keyword>
<dbReference type="RefSeq" id="XP_006687966.1">
    <property type="nucleotide sequence ID" value="XM_006687903.1"/>
</dbReference>
<dbReference type="GeneID" id="18246131"/>
<comment type="similarity">
    <text evidence="2">Belongs to the major facilitator superfamily. Sugar transporter (TC 2.A.1.1) family.</text>
</comment>
<name>G3B8W9_CANTC</name>
<dbReference type="GO" id="GO:0005351">
    <property type="term" value="F:carbohydrate:proton symporter activity"/>
    <property type="evidence" value="ECO:0007669"/>
    <property type="project" value="TreeGrafter"/>
</dbReference>
<dbReference type="InterPro" id="IPR020846">
    <property type="entry name" value="MFS_dom"/>
</dbReference>
<evidence type="ECO:0000256" key="5">
    <source>
        <dbReference type="ARBA" id="ARBA00022989"/>
    </source>
</evidence>
<feature type="transmembrane region" description="Helical" evidence="8">
    <location>
        <begin position="212"/>
        <end position="235"/>
    </location>
</feature>
<keyword evidence="3" id="KW-0813">Transport</keyword>
<dbReference type="FunFam" id="1.20.1250.20:FF:000134">
    <property type="entry name" value="MFS sugar transporter protein"/>
    <property type="match status" value="1"/>
</dbReference>
<feature type="transmembrane region" description="Helical" evidence="8">
    <location>
        <begin position="371"/>
        <end position="389"/>
    </location>
</feature>
<feature type="transmembrane region" description="Helical" evidence="8">
    <location>
        <begin position="46"/>
        <end position="66"/>
    </location>
</feature>
<feature type="region of interest" description="Disordered" evidence="7">
    <location>
        <begin position="523"/>
        <end position="544"/>
    </location>
</feature>
<dbReference type="AlphaFoldDB" id="G3B8W9"/>
<keyword evidence="6 8" id="KW-0472">Membrane</keyword>
<feature type="transmembrane region" description="Helical" evidence="8">
    <location>
        <begin position="304"/>
        <end position="326"/>
    </location>
</feature>
<dbReference type="Pfam" id="PF00083">
    <property type="entry name" value="Sugar_tr"/>
    <property type="match status" value="1"/>
</dbReference>
<dbReference type="eggNOG" id="KOG0254">
    <property type="taxonomic scope" value="Eukaryota"/>
</dbReference>
<protein>
    <recommendedName>
        <fullName evidence="9">Major facilitator superfamily (MFS) profile domain-containing protein</fullName>
    </recommendedName>
</protein>
<dbReference type="EMBL" id="GL996527">
    <property type="protein sequence ID" value="EGV61796.1"/>
    <property type="molecule type" value="Genomic_DNA"/>
</dbReference>
<keyword evidence="5 8" id="KW-1133">Transmembrane helix</keyword>
<dbReference type="Proteomes" id="UP000000707">
    <property type="component" value="Unassembled WGS sequence"/>
</dbReference>
<dbReference type="HOGENOM" id="CLU_001265_30_13_1"/>
<dbReference type="Gene3D" id="1.20.1250.20">
    <property type="entry name" value="MFS general substrate transporter like domains"/>
    <property type="match status" value="1"/>
</dbReference>
<evidence type="ECO:0000256" key="8">
    <source>
        <dbReference type="SAM" id="Phobius"/>
    </source>
</evidence>
<evidence type="ECO:0000313" key="10">
    <source>
        <dbReference type="EMBL" id="EGV61796.1"/>
    </source>
</evidence>
<feature type="transmembrane region" description="Helical" evidence="8">
    <location>
        <begin position="180"/>
        <end position="200"/>
    </location>
</feature>
<evidence type="ECO:0000256" key="7">
    <source>
        <dbReference type="SAM" id="MobiDB-lite"/>
    </source>
</evidence>
<reference evidence="10 11" key="1">
    <citation type="journal article" date="2011" name="Proc. Natl. Acad. Sci. U.S.A.">
        <title>Comparative genomics of xylose-fermenting fungi for enhanced biofuel production.</title>
        <authorList>
            <person name="Wohlbach D.J."/>
            <person name="Kuo A."/>
            <person name="Sato T.K."/>
            <person name="Potts K.M."/>
            <person name="Salamov A.A."/>
            <person name="LaButti K.M."/>
            <person name="Sun H."/>
            <person name="Clum A."/>
            <person name="Pangilinan J.L."/>
            <person name="Lindquist E.A."/>
            <person name="Lucas S."/>
            <person name="Lapidus A."/>
            <person name="Jin M."/>
            <person name="Gunawan C."/>
            <person name="Balan V."/>
            <person name="Dale B.E."/>
            <person name="Jeffries T.W."/>
            <person name="Zinkel R."/>
            <person name="Barry K.W."/>
            <person name="Grigoriev I.V."/>
            <person name="Gasch A.P."/>
        </authorList>
    </citation>
    <scope>NUCLEOTIDE SEQUENCE [LARGE SCALE GENOMIC DNA]</scope>
    <source>
        <strain evidence="11">ATCC 10573 / BCRC 21748 / CBS 615 / JCM 9827 / NBRC 10315 / NRRL Y-1498 / VKM Y-70</strain>
    </source>
</reference>
<dbReference type="InterPro" id="IPR036259">
    <property type="entry name" value="MFS_trans_sf"/>
</dbReference>
<gene>
    <name evidence="10" type="ORF">CANTEDRAFT_109673</name>
</gene>
<dbReference type="OrthoDB" id="6133115at2759"/>